<feature type="region of interest" description="Disordered" evidence="6">
    <location>
        <begin position="418"/>
        <end position="494"/>
    </location>
</feature>
<sequence>MARVFKRSTVKGAPFYATWTETLPNGRTRKRTVSTRTPDKRTAEQILTKLKSDAAVRFHGLVDPMADRIATEANKPIETHLTDFKNKLVAAGRSRDHIDRTLMHIREYAAFSNGHCPADFTADQANKWAAKLADDDMAARTIQARLTSLKSFSSWLVKHDKLDRDPFASVSKPNPNADRRRERRMLLPTEWRWLMAGTAAGDDFRGCPPIDRQLIYRLAVQTGLRSSELRSLGRGHFHLDGKRPFVKVASKSTKNKQTAHQYVDPVLAADLAAHLSTKTPMAAAFALPTEYFMANMLRADLSNARVLWLRDADDPDERANREESLFLTPQNEAGETLDFHALRHSCGAWLAMRGVEAKVIQSVMRHCSITLTMDTYGHLIAGAEAAAVTANADLTAVPAIIAATEVIADENKGEFSATGTEDCFPFVSQRDGKRRNDDERRRNGRSRKATADNSMASQKKRQNDEPRTLMNVSEKCPGRDSNPHSHNGRGILSP</sequence>
<dbReference type="PROSITE" id="PS51900">
    <property type="entry name" value="CB"/>
    <property type="match status" value="1"/>
</dbReference>
<accession>A0A5C6CEB6</accession>
<keyword evidence="3 5" id="KW-0238">DNA-binding</keyword>
<dbReference type="GO" id="GO:0015074">
    <property type="term" value="P:DNA integration"/>
    <property type="evidence" value="ECO:0007669"/>
    <property type="project" value="UniProtKB-KW"/>
</dbReference>
<dbReference type="OrthoDB" id="292546at2"/>
<dbReference type="GO" id="GO:0003677">
    <property type="term" value="F:DNA binding"/>
    <property type="evidence" value="ECO:0007669"/>
    <property type="project" value="UniProtKB-UniRule"/>
</dbReference>
<dbReference type="GO" id="GO:0006310">
    <property type="term" value="P:DNA recombination"/>
    <property type="evidence" value="ECO:0007669"/>
    <property type="project" value="UniProtKB-KW"/>
</dbReference>
<reference evidence="9 10" key="1">
    <citation type="submission" date="2019-02" db="EMBL/GenBank/DDBJ databases">
        <title>Deep-cultivation of Planctomycetes and their phenomic and genomic characterization uncovers novel biology.</title>
        <authorList>
            <person name="Wiegand S."/>
            <person name="Jogler M."/>
            <person name="Boedeker C."/>
            <person name="Pinto D."/>
            <person name="Vollmers J."/>
            <person name="Rivas-Marin E."/>
            <person name="Kohn T."/>
            <person name="Peeters S.H."/>
            <person name="Heuer A."/>
            <person name="Rast P."/>
            <person name="Oberbeckmann S."/>
            <person name="Bunk B."/>
            <person name="Jeske O."/>
            <person name="Meyerdierks A."/>
            <person name="Storesund J.E."/>
            <person name="Kallscheuer N."/>
            <person name="Luecker S."/>
            <person name="Lage O.M."/>
            <person name="Pohl T."/>
            <person name="Merkel B.J."/>
            <person name="Hornburger P."/>
            <person name="Mueller R.-W."/>
            <person name="Bruemmer F."/>
            <person name="Labrenz M."/>
            <person name="Spormann A.M."/>
            <person name="Op Den Camp H."/>
            <person name="Overmann J."/>
            <person name="Amann R."/>
            <person name="Jetten M.S.M."/>
            <person name="Mascher T."/>
            <person name="Medema M.H."/>
            <person name="Devos D.P."/>
            <person name="Kaster A.-K."/>
            <person name="Ovreas L."/>
            <person name="Rohde M."/>
            <person name="Galperin M.Y."/>
            <person name="Jogler C."/>
        </authorList>
    </citation>
    <scope>NUCLEOTIDE SEQUENCE [LARGE SCALE GENOMIC DNA]</scope>
    <source>
        <strain evidence="9 10">Pla52o</strain>
    </source>
</reference>
<keyword evidence="10" id="KW-1185">Reference proteome</keyword>
<keyword evidence="4" id="KW-0233">DNA recombination</keyword>
<feature type="domain" description="Core-binding (CB)" evidence="8">
    <location>
        <begin position="71"/>
        <end position="157"/>
    </location>
</feature>
<dbReference type="PANTHER" id="PTHR30349:SF41">
    <property type="entry name" value="INTEGRASE_RECOMBINASE PROTEIN MJ0367-RELATED"/>
    <property type="match status" value="1"/>
</dbReference>
<dbReference type="EMBL" id="SJPT01000005">
    <property type="protein sequence ID" value="TWU22442.1"/>
    <property type="molecule type" value="Genomic_DNA"/>
</dbReference>
<evidence type="ECO:0000313" key="10">
    <source>
        <dbReference type="Proteomes" id="UP000316304"/>
    </source>
</evidence>
<organism evidence="9 10">
    <name type="scientific">Novipirellula galeiformis</name>
    <dbReference type="NCBI Taxonomy" id="2528004"/>
    <lineage>
        <taxon>Bacteria</taxon>
        <taxon>Pseudomonadati</taxon>
        <taxon>Planctomycetota</taxon>
        <taxon>Planctomycetia</taxon>
        <taxon>Pirellulales</taxon>
        <taxon>Pirellulaceae</taxon>
        <taxon>Novipirellula</taxon>
    </lineage>
</organism>
<name>A0A5C6CEB6_9BACT</name>
<protein>
    <submittedName>
        <fullName evidence="9">Site-specific tyrosine recombinase XerC</fullName>
    </submittedName>
</protein>
<evidence type="ECO:0000259" key="7">
    <source>
        <dbReference type="PROSITE" id="PS51898"/>
    </source>
</evidence>
<keyword evidence="2" id="KW-0229">DNA integration</keyword>
<dbReference type="Gene3D" id="1.10.443.10">
    <property type="entry name" value="Intergrase catalytic core"/>
    <property type="match status" value="1"/>
</dbReference>
<dbReference type="InterPro" id="IPR011010">
    <property type="entry name" value="DNA_brk_join_enz"/>
</dbReference>
<comment type="caution">
    <text evidence="9">The sequence shown here is derived from an EMBL/GenBank/DDBJ whole genome shotgun (WGS) entry which is preliminary data.</text>
</comment>
<gene>
    <name evidence="9" type="ORF">Pla52o_34980</name>
</gene>
<dbReference type="Proteomes" id="UP000316304">
    <property type="component" value="Unassembled WGS sequence"/>
</dbReference>
<dbReference type="Pfam" id="PF00589">
    <property type="entry name" value="Phage_integrase"/>
    <property type="match status" value="1"/>
</dbReference>
<comment type="similarity">
    <text evidence="1">Belongs to the 'phage' integrase family.</text>
</comment>
<dbReference type="Gene3D" id="1.10.150.130">
    <property type="match status" value="1"/>
</dbReference>
<feature type="domain" description="Tyr recombinase" evidence="7">
    <location>
        <begin position="181"/>
        <end position="390"/>
    </location>
</feature>
<evidence type="ECO:0000256" key="2">
    <source>
        <dbReference type="ARBA" id="ARBA00022908"/>
    </source>
</evidence>
<dbReference type="InterPro" id="IPR050090">
    <property type="entry name" value="Tyrosine_recombinase_XerCD"/>
</dbReference>
<dbReference type="AlphaFoldDB" id="A0A5C6CEB6"/>
<evidence type="ECO:0000256" key="6">
    <source>
        <dbReference type="SAM" id="MobiDB-lite"/>
    </source>
</evidence>
<feature type="compositionally biased region" description="Basic and acidic residues" evidence="6">
    <location>
        <begin position="430"/>
        <end position="441"/>
    </location>
</feature>
<proteinExistence type="inferred from homology"/>
<dbReference type="InterPro" id="IPR010998">
    <property type="entry name" value="Integrase_recombinase_N"/>
</dbReference>
<evidence type="ECO:0000256" key="1">
    <source>
        <dbReference type="ARBA" id="ARBA00008857"/>
    </source>
</evidence>
<evidence type="ECO:0000256" key="4">
    <source>
        <dbReference type="ARBA" id="ARBA00023172"/>
    </source>
</evidence>
<dbReference type="RefSeq" id="WP_146595608.1">
    <property type="nucleotide sequence ID" value="NZ_SJPT01000005.1"/>
</dbReference>
<dbReference type="InterPro" id="IPR044068">
    <property type="entry name" value="CB"/>
</dbReference>
<evidence type="ECO:0000313" key="9">
    <source>
        <dbReference type="EMBL" id="TWU22442.1"/>
    </source>
</evidence>
<evidence type="ECO:0000256" key="5">
    <source>
        <dbReference type="PROSITE-ProRule" id="PRU01248"/>
    </source>
</evidence>
<dbReference type="InterPro" id="IPR013762">
    <property type="entry name" value="Integrase-like_cat_sf"/>
</dbReference>
<dbReference type="PROSITE" id="PS51898">
    <property type="entry name" value="TYR_RECOMBINASE"/>
    <property type="match status" value="1"/>
</dbReference>
<evidence type="ECO:0000256" key="3">
    <source>
        <dbReference type="ARBA" id="ARBA00023125"/>
    </source>
</evidence>
<evidence type="ECO:0000259" key="8">
    <source>
        <dbReference type="PROSITE" id="PS51900"/>
    </source>
</evidence>
<dbReference type="PANTHER" id="PTHR30349">
    <property type="entry name" value="PHAGE INTEGRASE-RELATED"/>
    <property type="match status" value="1"/>
</dbReference>
<dbReference type="InterPro" id="IPR002104">
    <property type="entry name" value="Integrase_catalytic"/>
</dbReference>
<dbReference type="SUPFAM" id="SSF56349">
    <property type="entry name" value="DNA breaking-rejoining enzymes"/>
    <property type="match status" value="1"/>
</dbReference>